<feature type="compositionally biased region" description="Polar residues" evidence="1">
    <location>
        <begin position="141"/>
        <end position="152"/>
    </location>
</feature>
<feature type="compositionally biased region" description="Basic and acidic residues" evidence="1">
    <location>
        <begin position="502"/>
        <end position="514"/>
    </location>
</feature>
<feature type="compositionally biased region" description="Polar residues" evidence="1">
    <location>
        <begin position="414"/>
        <end position="425"/>
    </location>
</feature>
<reference evidence="2" key="2">
    <citation type="submission" date="2023-05" db="EMBL/GenBank/DDBJ databases">
        <authorList>
            <consortium name="Lawrence Berkeley National Laboratory"/>
            <person name="Steindorff A."/>
            <person name="Hensen N."/>
            <person name="Bonometti L."/>
            <person name="Westerberg I."/>
            <person name="Brannstrom I.O."/>
            <person name="Guillou S."/>
            <person name="Cros-Aarteil S."/>
            <person name="Calhoun S."/>
            <person name="Haridas S."/>
            <person name="Kuo A."/>
            <person name="Mondo S."/>
            <person name="Pangilinan J."/>
            <person name="Riley R."/>
            <person name="Labutti K."/>
            <person name="Andreopoulos B."/>
            <person name="Lipzen A."/>
            <person name="Chen C."/>
            <person name="Yanf M."/>
            <person name="Daum C."/>
            <person name="Ng V."/>
            <person name="Clum A."/>
            <person name="Ohm R."/>
            <person name="Martin F."/>
            <person name="Silar P."/>
            <person name="Natvig D."/>
            <person name="Lalanne C."/>
            <person name="Gautier V."/>
            <person name="Ament-Velasquez S.L."/>
            <person name="Kruys A."/>
            <person name="Hutchinson M.I."/>
            <person name="Powell A.J."/>
            <person name="Barry K."/>
            <person name="Miller A.N."/>
            <person name="Grigoriev I.V."/>
            <person name="Debuchy R."/>
            <person name="Gladieux P."/>
            <person name="Thoren M.H."/>
            <person name="Johannesson H."/>
        </authorList>
    </citation>
    <scope>NUCLEOTIDE SEQUENCE</scope>
    <source>
        <strain evidence="2">CBS 757.83</strain>
    </source>
</reference>
<feature type="region of interest" description="Disordered" evidence="1">
    <location>
        <begin position="787"/>
        <end position="886"/>
    </location>
</feature>
<feature type="compositionally biased region" description="Low complexity" evidence="1">
    <location>
        <begin position="38"/>
        <end position="50"/>
    </location>
</feature>
<feature type="compositionally biased region" description="Low complexity" evidence="1">
    <location>
        <begin position="960"/>
        <end position="982"/>
    </location>
</feature>
<feature type="region of interest" description="Disordered" evidence="1">
    <location>
        <begin position="540"/>
        <end position="595"/>
    </location>
</feature>
<name>A0AAN6T7B6_9PEZI</name>
<feature type="compositionally biased region" description="Low complexity" evidence="1">
    <location>
        <begin position="327"/>
        <end position="339"/>
    </location>
</feature>
<evidence type="ECO:0000256" key="1">
    <source>
        <dbReference type="SAM" id="MobiDB-lite"/>
    </source>
</evidence>
<feature type="compositionally biased region" description="Basic and acidic residues" evidence="1">
    <location>
        <begin position="372"/>
        <end position="381"/>
    </location>
</feature>
<feature type="compositionally biased region" description="Basic and acidic residues" evidence="1">
    <location>
        <begin position="933"/>
        <end position="943"/>
    </location>
</feature>
<feature type="compositionally biased region" description="Polar residues" evidence="1">
    <location>
        <begin position="92"/>
        <end position="103"/>
    </location>
</feature>
<feature type="region of interest" description="Disordered" evidence="1">
    <location>
        <begin position="685"/>
        <end position="722"/>
    </location>
</feature>
<dbReference type="AlphaFoldDB" id="A0AAN6T7B6"/>
<keyword evidence="3" id="KW-1185">Reference proteome</keyword>
<reference evidence="2" key="1">
    <citation type="journal article" date="2023" name="Mol. Phylogenet. Evol.">
        <title>Genome-scale phylogeny and comparative genomics of the fungal order Sordariales.</title>
        <authorList>
            <person name="Hensen N."/>
            <person name="Bonometti L."/>
            <person name="Westerberg I."/>
            <person name="Brannstrom I.O."/>
            <person name="Guillou S."/>
            <person name="Cros-Aarteil S."/>
            <person name="Calhoun S."/>
            <person name="Haridas S."/>
            <person name="Kuo A."/>
            <person name="Mondo S."/>
            <person name="Pangilinan J."/>
            <person name="Riley R."/>
            <person name="LaButti K."/>
            <person name="Andreopoulos B."/>
            <person name="Lipzen A."/>
            <person name="Chen C."/>
            <person name="Yan M."/>
            <person name="Daum C."/>
            <person name="Ng V."/>
            <person name="Clum A."/>
            <person name="Steindorff A."/>
            <person name="Ohm R.A."/>
            <person name="Martin F."/>
            <person name="Silar P."/>
            <person name="Natvig D.O."/>
            <person name="Lalanne C."/>
            <person name="Gautier V."/>
            <person name="Ament-Velasquez S.L."/>
            <person name="Kruys A."/>
            <person name="Hutchinson M.I."/>
            <person name="Powell A.J."/>
            <person name="Barry K."/>
            <person name="Miller A.N."/>
            <person name="Grigoriev I.V."/>
            <person name="Debuchy R."/>
            <person name="Gladieux P."/>
            <person name="Hiltunen Thoren M."/>
            <person name="Johannesson H."/>
        </authorList>
    </citation>
    <scope>NUCLEOTIDE SEQUENCE</scope>
    <source>
        <strain evidence="2">CBS 757.83</strain>
    </source>
</reference>
<evidence type="ECO:0000313" key="3">
    <source>
        <dbReference type="Proteomes" id="UP001305647"/>
    </source>
</evidence>
<accession>A0AAN6T7B6</accession>
<feature type="compositionally biased region" description="Basic and acidic residues" evidence="1">
    <location>
        <begin position="210"/>
        <end position="219"/>
    </location>
</feature>
<feature type="compositionally biased region" description="Polar residues" evidence="1">
    <location>
        <begin position="458"/>
        <end position="469"/>
    </location>
</feature>
<comment type="caution">
    <text evidence="2">The sequence shown here is derived from an EMBL/GenBank/DDBJ whole genome shotgun (WGS) entry which is preliminary data.</text>
</comment>
<sequence length="995" mass="107250">MTSTGLPARSRASTSTQPQPTPRAHHNSGTSGNGALGSNHKSTFNNNSNNAVLDVDRQNHNSSKLPAFRFADLRKDRISLQQATPLAPILSQPGNTTDPSLGSSEHLHHHRSAQTLPDKPASIEPKQSGGATRSRSLKSHLPTTASKHSPSGSKRPASFPEPVKGTDGASAAQSQVSPVATPAIRRRLTESAVKEPAPAQRELLLPKTVEASKPDDKNSRPPLSYKPLSTSTSSGRAVVPPIRAFRSSGSRKSVVSDMPSRRTSQDSYNEEPLDANQRNRTLRALEGQRYEDLSHLAPSESGEMTTTTDNDNTADLFMRIAKEDAAPRAPETQAAAPEPSVISRIVRGGHRRPRSAAIPAHETPSPPQMSRRLSDQRENSRTRQPVESQPAHQGPRELAYRTSARESLPPIATTDESSPRSQAGRTPQRPSPITPRQSSFKESSAESSSAYQRRRQSLTENNSLSSSRTVQHRSPHLAVAQARTYHSSPLVPRSANVPADGAHQHSSEGHHGVEGTESSSSTAAPSTVWDELDDLKSRIHRLERTGKLPSTSVSRSSEERPRTATTNATTVSASPKRASGTGPAHADGINNSAVPRETQPLLLSALSKTKDLVSPEVFNAIESAATDAMLLSSMIGAVGQPGPISSAASTIGGYNGSVTDRQLRKKADSICRSLTELCIALADPADQKRQPQSVTAAPEPEQLLSPTSVGASAGGALTPQRRPSAIADVVAKASTSPRAPTSLEQKRKTMLAGISLPSSRYFTAPSTPMEPTPGRKSSLLLARIRRTATEEPEEVPQAGRRSSLLLRSRRSGTEEPEEDYEERKTSLFLRTRKTVNEEEDELRSRVPSRATTELNSFRASQRDPAMAARPVQPPAQDNAAASPHMPRRRMLPSAIASRLAASVPTPSAPTTPARKYLERSMLQERGTPQERGSYLERSFHSERGTAVNNLAERLAEERGGQQQQRQMSLSQSAMLSRTGSLGRRSRETAIPSIRS</sequence>
<dbReference type="Proteomes" id="UP001305647">
    <property type="component" value="Unassembled WGS sequence"/>
</dbReference>
<feature type="compositionally biased region" description="Polar residues" evidence="1">
    <location>
        <begin position="849"/>
        <end position="859"/>
    </location>
</feature>
<dbReference type="EMBL" id="MU863624">
    <property type="protein sequence ID" value="KAK4106632.1"/>
    <property type="molecule type" value="Genomic_DNA"/>
</dbReference>
<organism evidence="2 3">
    <name type="scientific">Parathielavia hyrcaniae</name>
    <dbReference type="NCBI Taxonomy" id="113614"/>
    <lineage>
        <taxon>Eukaryota</taxon>
        <taxon>Fungi</taxon>
        <taxon>Dikarya</taxon>
        <taxon>Ascomycota</taxon>
        <taxon>Pezizomycotina</taxon>
        <taxon>Sordariomycetes</taxon>
        <taxon>Sordariomycetidae</taxon>
        <taxon>Sordariales</taxon>
        <taxon>Chaetomiaceae</taxon>
        <taxon>Parathielavia</taxon>
    </lineage>
</organism>
<feature type="region of interest" description="Disordered" evidence="1">
    <location>
        <begin position="84"/>
        <end position="527"/>
    </location>
</feature>
<proteinExistence type="predicted"/>
<feature type="compositionally biased region" description="Low complexity" evidence="1">
    <location>
        <begin position="436"/>
        <end position="451"/>
    </location>
</feature>
<protein>
    <submittedName>
        <fullName evidence="2">Uncharacterized protein</fullName>
    </submittedName>
</protein>
<feature type="compositionally biased region" description="Low complexity" evidence="1">
    <location>
        <begin position="515"/>
        <end position="527"/>
    </location>
</feature>
<feature type="region of interest" description="Disordered" evidence="1">
    <location>
        <begin position="1"/>
        <end position="55"/>
    </location>
</feature>
<feature type="compositionally biased region" description="Polar residues" evidence="1">
    <location>
        <begin position="382"/>
        <end position="391"/>
    </location>
</feature>
<evidence type="ECO:0000313" key="2">
    <source>
        <dbReference type="EMBL" id="KAK4106632.1"/>
    </source>
</evidence>
<gene>
    <name evidence="2" type="ORF">N658DRAFT_482443</name>
</gene>
<feature type="compositionally biased region" description="Low complexity" evidence="1">
    <location>
        <begin position="169"/>
        <end position="180"/>
    </location>
</feature>
<feature type="compositionally biased region" description="Polar residues" evidence="1">
    <location>
        <begin position="1"/>
        <end position="18"/>
    </location>
</feature>
<feature type="region of interest" description="Disordered" evidence="1">
    <location>
        <begin position="921"/>
        <end position="995"/>
    </location>
</feature>